<dbReference type="SUPFAM" id="SSF144091">
    <property type="entry name" value="Rhomboid-like"/>
    <property type="match status" value="1"/>
</dbReference>
<comment type="caution">
    <text evidence="9">The sequence shown here is derived from an EMBL/GenBank/DDBJ whole genome shotgun (WGS) entry which is preliminary data.</text>
</comment>
<evidence type="ECO:0000256" key="2">
    <source>
        <dbReference type="ARBA" id="ARBA00009045"/>
    </source>
</evidence>
<gene>
    <name evidence="9" type="ORF">KOR42_31500</name>
</gene>
<dbReference type="GO" id="GO:0016020">
    <property type="term" value="C:membrane"/>
    <property type="evidence" value="ECO:0007669"/>
    <property type="project" value="UniProtKB-SubCell"/>
</dbReference>
<dbReference type="PANTHER" id="PTHR43731">
    <property type="entry name" value="RHOMBOID PROTEASE"/>
    <property type="match status" value="1"/>
</dbReference>
<organism evidence="9 10">
    <name type="scientific">Thalassoglobus neptunius</name>
    <dbReference type="NCBI Taxonomy" id="1938619"/>
    <lineage>
        <taxon>Bacteria</taxon>
        <taxon>Pseudomonadati</taxon>
        <taxon>Planctomycetota</taxon>
        <taxon>Planctomycetia</taxon>
        <taxon>Planctomycetales</taxon>
        <taxon>Planctomycetaceae</taxon>
        <taxon>Thalassoglobus</taxon>
    </lineage>
</organism>
<keyword evidence="6 7" id="KW-0472">Membrane</keyword>
<feature type="transmembrane region" description="Helical" evidence="7">
    <location>
        <begin position="199"/>
        <end position="217"/>
    </location>
</feature>
<evidence type="ECO:0000313" key="10">
    <source>
        <dbReference type="Proteomes" id="UP000317243"/>
    </source>
</evidence>
<keyword evidence="5 7" id="KW-1133">Transmembrane helix</keyword>
<reference evidence="9 10" key="1">
    <citation type="submission" date="2019-02" db="EMBL/GenBank/DDBJ databases">
        <title>Deep-cultivation of Planctomycetes and their phenomic and genomic characterization uncovers novel biology.</title>
        <authorList>
            <person name="Wiegand S."/>
            <person name="Jogler M."/>
            <person name="Boedeker C."/>
            <person name="Pinto D."/>
            <person name="Vollmers J."/>
            <person name="Rivas-Marin E."/>
            <person name="Kohn T."/>
            <person name="Peeters S.H."/>
            <person name="Heuer A."/>
            <person name="Rast P."/>
            <person name="Oberbeckmann S."/>
            <person name="Bunk B."/>
            <person name="Jeske O."/>
            <person name="Meyerdierks A."/>
            <person name="Storesund J.E."/>
            <person name="Kallscheuer N."/>
            <person name="Luecker S."/>
            <person name="Lage O.M."/>
            <person name="Pohl T."/>
            <person name="Merkel B.J."/>
            <person name="Hornburger P."/>
            <person name="Mueller R.-W."/>
            <person name="Bruemmer F."/>
            <person name="Labrenz M."/>
            <person name="Spormann A.M."/>
            <person name="Op Den Camp H."/>
            <person name="Overmann J."/>
            <person name="Amann R."/>
            <person name="Jetten M.S.M."/>
            <person name="Mascher T."/>
            <person name="Medema M.H."/>
            <person name="Devos D.P."/>
            <person name="Kaster A.-K."/>
            <person name="Ovreas L."/>
            <person name="Rohde M."/>
            <person name="Galperin M.Y."/>
            <person name="Jogler C."/>
        </authorList>
    </citation>
    <scope>NUCLEOTIDE SEQUENCE [LARGE SCALE GENOMIC DNA]</scope>
    <source>
        <strain evidence="9 10">KOR42</strain>
    </source>
</reference>
<feature type="transmembrane region" description="Helical" evidence="7">
    <location>
        <begin position="121"/>
        <end position="137"/>
    </location>
</feature>
<feature type="domain" description="Peptidase S54 rhomboid" evidence="8">
    <location>
        <begin position="105"/>
        <end position="252"/>
    </location>
</feature>
<keyword evidence="3 7" id="KW-0812">Transmembrane</keyword>
<evidence type="ECO:0000259" key="8">
    <source>
        <dbReference type="Pfam" id="PF01694"/>
    </source>
</evidence>
<dbReference type="Proteomes" id="UP000317243">
    <property type="component" value="Unassembled WGS sequence"/>
</dbReference>
<comment type="similarity">
    <text evidence="2">Belongs to the peptidase S54 family.</text>
</comment>
<dbReference type="GO" id="GO:0004252">
    <property type="term" value="F:serine-type endopeptidase activity"/>
    <property type="evidence" value="ECO:0007669"/>
    <property type="project" value="InterPro"/>
</dbReference>
<comment type="subcellular location">
    <subcellularLocation>
        <location evidence="1">Membrane</location>
        <topology evidence="1">Multi-pass membrane protein</topology>
    </subcellularLocation>
</comment>
<name>A0A5C5WPU6_9PLAN</name>
<evidence type="ECO:0000256" key="1">
    <source>
        <dbReference type="ARBA" id="ARBA00004141"/>
    </source>
</evidence>
<dbReference type="Gene3D" id="1.20.1540.10">
    <property type="entry name" value="Rhomboid-like"/>
    <property type="match status" value="1"/>
</dbReference>
<feature type="transmembrane region" description="Helical" evidence="7">
    <location>
        <begin position="175"/>
        <end position="192"/>
    </location>
</feature>
<feature type="transmembrane region" description="Helical" evidence="7">
    <location>
        <begin position="237"/>
        <end position="253"/>
    </location>
</feature>
<protein>
    <submittedName>
        <fullName evidence="9">Rhomboid family protein</fullName>
    </submittedName>
</protein>
<dbReference type="EMBL" id="SIHI01000008">
    <property type="protein sequence ID" value="TWT52053.1"/>
    <property type="molecule type" value="Genomic_DNA"/>
</dbReference>
<feature type="transmembrane region" description="Helical" evidence="7">
    <location>
        <begin position="28"/>
        <end position="46"/>
    </location>
</feature>
<feature type="transmembrane region" description="Helical" evidence="7">
    <location>
        <begin position="149"/>
        <end position="169"/>
    </location>
</feature>
<dbReference type="PANTHER" id="PTHR43731:SF14">
    <property type="entry name" value="PRESENILIN-ASSOCIATED RHOMBOID-LIKE PROTEIN, MITOCHONDRIAL"/>
    <property type="match status" value="1"/>
</dbReference>
<evidence type="ECO:0000313" key="9">
    <source>
        <dbReference type="EMBL" id="TWT52053.1"/>
    </source>
</evidence>
<sequence length="340" mass="39066">MGVENRDYMREESSYRYGGSSHPWMQNIVKTLIIVNVIVFVGQLVIKSPMSFDEFKTRFEMNAPIVPQNANLEEVYQQLRQQNRLPDTPVLNRWMTLETTKVLQGQIWRLTTYDFLHSTETIWHIVFNMWLLFLAGRQVAAKYGQYEFLWFYLTAGVFSAVFYIIWGLINGENVAAVGASGAVSAVLVLYAMNWPHHRWYIYGIIPVPVILLVVISAGMDFLPMLKQLTGGNRGDHIAHSAHIGGMLFGFLYYRRAWQISSLIPKGISKNNVFRRMRGPKLKVHQPPVQEETTSSLGTTIPPHIAEKVDKILQKISESGEASLTHEEREFLAESSRRYRR</sequence>
<proteinExistence type="inferred from homology"/>
<dbReference type="InterPro" id="IPR050925">
    <property type="entry name" value="Rhomboid_protease_S54"/>
</dbReference>
<dbReference type="InterPro" id="IPR035952">
    <property type="entry name" value="Rhomboid-like_sf"/>
</dbReference>
<evidence type="ECO:0000256" key="4">
    <source>
        <dbReference type="ARBA" id="ARBA00022801"/>
    </source>
</evidence>
<evidence type="ECO:0000256" key="7">
    <source>
        <dbReference type="SAM" id="Phobius"/>
    </source>
</evidence>
<dbReference type="RefSeq" id="WP_146510637.1">
    <property type="nucleotide sequence ID" value="NZ_SIHI01000008.1"/>
</dbReference>
<evidence type="ECO:0000256" key="6">
    <source>
        <dbReference type="ARBA" id="ARBA00023136"/>
    </source>
</evidence>
<dbReference type="Pfam" id="PF01694">
    <property type="entry name" value="Rhomboid"/>
    <property type="match status" value="1"/>
</dbReference>
<keyword evidence="10" id="KW-1185">Reference proteome</keyword>
<evidence type="ECO:0000256" key="3">
    <source>
        <dbReference type="ARBA" id="ARBA00022692"/>
    </source>
</evidence>
<keyword evidence="4" id="KW-0378">Hydrolase</keyword>
<dbReference type="AlphaFoldDB" id="A0A5C5WPU6"/>
<dbReference type="InterPro" id="IPR022764">
    <property type="entry name" value="Peptidase_S54_rhomboid_dom"/>
</dbReference>
<accession>A0A5C5WPU6</accession>
<evidence type="ECO:0000256" key="5">
    <source>
        <dbReference type="ARBA" id="ARBA00022989"/>
    </source>
</evidence>
<dbReference type="OrthoDB" id="9813074at2"/>